<evidence type="ECO:0000313" key="2">
    <source>
        <dbReference type="EMBL" id="CAL2075339.1"/>
    </source>
</evidence>
<feature type="transmembrane region" description="Helical" evidence="1">
    <location>
        <begin position="76"/>
        <end position="94"/>
    </location>
</feature>
<organism evidence="2 3">
    <name type="scientific">Tenacibaculum platacis</name>
    <dbReference type="NCBI Taxonomy" id="3137852"/>
    <lineage>
        <taxon>Bacteria</taxon>
        <taxon>Pseudomonadati</taxon>
        <taxon>Bacteroidota</taxon>
        <taxon>Flavobacteriia</taxon>
        <taxon>Flavobacteriales</taxon>
        <taxon>Flavobacteriaceae</taxon>
        <taxon>Tenacibaculum</taxon>
    </lineage>
</organism>
<accession>A0ABM9NQR2</accession>
<protein>
    <submittedName>
        <fullName evidence="2">Uncharacterized protein</fullName>
    </submittedName>
</protein>
<reference evidence="2 3" key="1">
    <citation type="submission" date="2024-05" db="EMBL/GenBank/DDBJ databases">
        <authorList>
            <person name="Duchaud E."/>
        </authorList>
    </citation>
    <scope>NUCLEOTIDE SEQUENCE [LARGE SCALE GENOMIC DNA]</scope>
    <source>
        <strain evidence="2">Ena-SAMPLE-TAB-13-05-2024-13:56:06:370-140302</strain>
    </source>
</reference>
<dbReference type="Proteomes" id="UP001497416">
    <property type="component" value="Unassembled WGS sequence"/>
</dbReference>
<keyword evidence="1" id="KW-0812">Transmembrane</keyword>
<name>A0ABM9NQR2_9FLAO</name>
<keyword evidence="1" id="KW-0472">Membrane</keyword>
<comment type="caution">
    <text evidence="2">The sequence shown here is derived from an EMBL/GenBank/DDBJ whole genome shotgun (WGS) entry which is preliminary data.</text>
</comment>
<feature type="transmembrane region" description="Helical" evidence="1">
    <location>
        <begin position="115"/>
        <end position="140"/>
    </location>
</feature>
<evidence type="ECO:0000313" key="3">
    <source>
        <dbReference type="Proteomes" id="UP001497416"/>
    </source>
</evidence>
<keyword evidence="3" id="KW-1185">Reference proteome</keyword>
<proteinExistence type="predicted"/>
<feature type="transmembrane region" description="Helical" evidence="1">
    <location>
        <begin position="51"/>
        <end position="70"/>
    </location>
</feature>
<dbReference type="RefSeq" id="WP_348709666.1">
    <property type="nucleotide sequence ID" value="NZ_CAXIXY010000003.1"/>
</dbReference>
<sequence>MLEEIDEVKNVKLYSQRAIGIATFLGGPLAAGYLIRENYVKLGKQEEGNKSFLIGVFATVLLFTIIFLIPDSIIDKIPSQGFPIIYTAIIYAIVEKIHGDILRKHKENGKDFYSAWRATGIGFISAIVLLVGIFGMFYFAPEGEETQLYNNGISKFSQNETESLVFYDHLEIKTDDELLKELETVSIPKWEENIKILKKTSTIENLPNELVEQNKELLKYSELRLKAFELFRKSISRNTTIYQTDLEQVHNDIEEQLEKLN</sequence>
<dbReference type="EMBL" id="CAXIXY010000003">
    <property type="protein sequence ID" value="CAL2075339.1"/>
    <property type="molecule type" value="Genomic_DNA"/>
</dbReference>
<feature type="transmembrane region" description="Helical" evidence="1">
    <location>
        <begin position="18"/>
        <end position="35"/>
    </location>
</feature>
<evidence type="ECO:0000256" key="1">
    <source>
        <dbReference type="SAM" id="Phobius"/>
    </source>
</evidence>
<gene>
    <name evidence="2" type="ORF">T190607A01A_10175</name>
</gene>
<keyword evidence="1" id="KW-1133">Transmembrane helix</keyword>